<keyword evidence="3" id="KW-1185">Reference proteome</keyword>
<feature type="region of interest" description="Disordered" evidence="1">
    <location>
        <begin position="99"/>
        <end position="400"/>
    </location>
</feature>
<reference evidence="2" key="1">
    <citation type="submission" date="2021-07" db="EMBL/GenBank/DDBJ databases">
        <authorList>
            <person name="Durling M."/>
        </authorList>
    </citation>
    <scope>NUCLEOTIDE SEQUENCE</scope>
</reference>
<feature type="compositionally biased region" description="Low complexity" evidence="1">
    <location>
        <begin position="200"/>
        <end position="218"/>
    </location>
</feature>
<dbReference type="EMBL" id="CAJVRL010000046">
    <property type="protein sequence ID" value="CAG8952586.1"/>
    <property type="molecule type" value="Genomic_DNA"/>
</dbReference>
<sequence>MQWQGVWKEGTRVQELDSDDIDTQGVVLSGGQRRFASDPLDFTGIDMAPKSRRAYEYDDEASTSSGSNSEYEVADVLQTALRDKEEALVQSALARIRKAREKGKKDVKLNQDELDALENRRKRMEAAAAKSKKSGASSTEKKKSKKVTVSIASIDPTIPTKTKSKSKRDTSQSRSSVSNPPGMLIAGPDGPVYAPIGYYPPNSSSRGSPSRARSTSIQQPPPLYPSPLSNRHFSDGMRPTSSSSTSSRRPMPDDEGWVPGSSRRSSISSQNYQIDPFEYQTSSTHPPRIPDHYLQQQQQGRRNNSGPSEVSYSMVRRSPPAGNGYPVSSRGPASDPALRNRGSYRDELANSSSSDQSDELGSGAQVSPEERDPTPPKESRESRNVSRKPVGSSGRKKGRR</sequence>
<proteinExistence type="predicted"/>
<organism evidence="2 3">
    <name type="scientific">Hymenoscyphus fraxineus</name>
    <dbReference type="NCBI Taxonomy" id="746836"/>
    <lineage>
        <taxon>Eukaryota</taxon>
        <taxon>Fungi</taxon>
        <taxon>Dikarya</taxon>
        <taxon>Ascomycota</taxon>
        <taxon>Pezizomycotina</taxon>
        <taxon>Leotiomycetes</taxon>
        <taxon>Helotiales</taxon>
        <taxon>Helotiaceae</taxon>
        <taxon>Hymenoscyphus</taxon>
    </lineage>
</organism>
<gene>
    <name evidence="2" type="ORF">HYFRA_00009692</name>
</gene>
<protein>
    <submittedName>
        <fullName evidence="2">Uncharacterized protein</fullName>
    </submittedName>
</protein>
<dbReference type="AlphaFoldDB" id="A0A9N9KS83"/>
<dbReference type="Proteomes" id="UP000696280">
    <property type="component" value="Unassembled WGS sequence"/>
</dbReference>
<evidence type="ECO:0000313" key="2">
    <source>
        <dbReference type="EMBL" id="CAG8952586.1"/>
    </source>
</evidence>
<comment type="caution">
    <text evidence="2">The sequence shown here is derived from an EMBL/GenBank/DDBJ whole genome shotgun (WGS) entry which is preliminary data.</text>
</comment>
<accession>A0A9N9KS83</accession>
<evidence type="ECO:0000313" key="3">
    <source>
        <dbReference type="Proteomes" id="UP000696280"/>
    </source>
</evidence>
<name>A0A9N9KS83_9HELO</name>
<feature type="compositionally biased region" description="Basic and acidic residues" evidence="1">
    <location>
        <begin position="368"/>
        <end position="384"/>
    </location>
</feature>
<evidence type="ECO:0000256" key="1">
    <source>
        <dbReference type="SAM" id="MobiDB-lite"/>
    </source>
</evidence>
<feature type="compositionally biased region" description="Polar residues" evidence="1">
    <location>
        <begin position="300"/>
        <end position="311"/>
    </location>
</feature>
<feature type="compositionally biased region" description="Low complexity" evidence="1">
    <location>
        <begin position="126"/>
        <end position="138"/>
    </location>
</feature>
<dbReference type="OrthoDB" id="63113at2759"/>
<feature type="compositionally biased region" description="Low complexity" evidence="1">
    <location>
        <begin position="237"/>
        <end position="249"/>
    </location>
</feature>